<name>L8JYL7_9BACT</name>
<comment type="caution">
    <text evidence="1">The sequence shown here is derived from an EMBL/GenBank/DDBJ whole genome shotgun (WGS) entry which is preliminary data.</text>
</comment>
<organism evidence="1 2">
    <name type="scientific">Fulvivirga imtechensis AK7</name>
    <dbReference type="NCBI Taxonomy" id="1237149"/>
    <lineage>
        <taxon>Bacteria</taxon>
        <taxon>Pseudomonadati</taxon>
        <taxon>Bacteroidota</taxon>
        <taxon>Cytophagia</taxon>
        <taxon>Cytophagales</taxon>
        <taxon>Fulvivirgaceae</taxon>
        <taxon>Fulvivirga</taxon>
    </lineage>
</organism>
<protein>
    <submittedName>
        <fullName evidence="1">Uncharacterized protein</fullName>
    </submittedName>
</protein>
<gene>
    <name evidence="1" type="ORF">C900_00054</name>
</gene>
<keyword evidence="2" id="KW-1185">Reference proteome</keyword>
<dbReference type="Proteomes" id="UP000011135">
    <property type="component" value="Unassembled WGS sequence"/>
</dbReference>
<dbReference type="EMBL" id="AMZN01000001">
    <property type="protein sequence ID" value="ELR73890.1"/>
    <property type="molecule type" value="Genomic_DNA"/>
</dbReference>
<evidence type="ECO:0000313" key="1">
    <source>
        <dbReference type="EMBL" id="ELR73890.1"/>
    </source>
</evidence>
<sequence length="106" mass="11929">MTDTSPGTTDLLPYVKVKFDLLTLGQNDYRIKVVNGHGGSVFSRKLKGPMAFDIDMGFAEDIKDRIVPHSYSVYFMDKAKNILSQITIEVKKDGELLLNEQVYGKL</sequence>
<evidence type="ECO:0000313" key="2">
    <source>
        <dbReference type="Proteomes" id="UP000011135"/>
    </source>
</evidence>
<reference evidence="1 2" key="1">
    <citation type="submission" date="2012-12" db="EMBL/GenBank/DDBJ databases">
        <title>Genome assembly of Fulvivirga imtechensis AK7.</title>
        <authorList>
            <person name="Nupur N."/>
            <person name="Khatri I."/>
            <person name="Kumar R."/>
            <person name="Subramanian S."/>
            <person name="Pinnaka A."/>
        </authorList>
    </citation>
    <scope>NUCLEOTIDE SEQUENCE [LARGE SCALE GENOMIC DNA]</scope>
    <source>
        <strain evidence="1 2">AK7</strain>
    </source>
</reference>
<proteinExistence type="predicted"/>
<accession>L8JYL7</accession>
<dbReference type="STRING" id="1237149.C900_00054"/>
<dbReference type="AlphaFoldDB" id="L8JYL7"/>